<dbReference type="EMBL" id="KV932407">
    <property type="protein sequence ID" value="PIO32151.1"/>
    <property type="molecule type" value="Genomic_DNA"/>
</dbReference>
<feature type="domain" description="Mot1 central" evidence="1">
    <location>
        <begin position="24"/>
        <end position="377"/>
    </location>
</feature>
<dbReference type="InterPro" id="IPR044972">
    <property type="entry name" value="Mot1"/>
</dbReference>
<dbReference type="GO" id="GO:0003677">
    <property type="term" value="F:DNA binding"/>
    <property type="evidence" value="ECO:0007669"/>
    <property type="project" value="InterPro"/>
</dbReference>
<proteinExistence type="predicted"/>
<gene>
    <name evidence="2" type="ORF">AB205_0071390</name>
</gene>
<keyword evidence="3" id="KW-1185">Reference proteome</keyword>
<dbReference type="AlphaFoldDB" id="A0A2G9RY48"/>
<dbReference type="OrthoDB" id="10252227at2759"/>
<evidence type="ECO:0000313" key="3">
    <source>
        <dbReference type="Proteomes" id="UP000228934"/>
    </source>
</evidence>
<name>A0A2G9RY48_AQUCT</name>
<dbReference type="InterPro" id="IPR016024">
    <property type="entry name" value="ARM-type_fold"/>
</dbReference>
<dbReference type="GO" id="GO:0017025">
    <property type="term" value="F:TBP-class protein binding"/>
    <property type="evidence" value="ECO:0007669"/>
    <property type="project" value="InterPro"/>
</dbReference>
<dbReference type="PANTHER" id="PTHR36498:SF1">
    <property type="entry name" value="TATA-BINDING PROTEIN-ASSOCIATED FACTOR 172"/>
    <property type="match status" value="1"/>
</dbReference>
<protein>
    <recommendedName>
        <fullName evidence="1">Mot1 central domain-containing protein</fullName>
    </recommendedName>
</protein>
<evidence type="ECO:0000313" key="2">
    <source>
        <dbReference type="EMBL" id="PIO32151.1"/>
    </source>
</evidence>
<sequence length="395" mass="43808">MLRHIFQLCILESNQEILDLIHKLWQELITKANVQYVVAAACPWMGAWLCLMMQPAHLPIELNMLLEVKPKSKAGGKLRQGQGQTKEVTQEYIAGSDSVTEDSATRDFVVTRARIAAARLLGSLCCCICDPVVNAPSQEIKPAESLAQLLLFHLNSKSALQRISVALVVCEWASLQKECRTVSLAVQPRLLAVLSEHLYYDEIAIPFTRMQNECKQLISSLADAHIDIQSRVNCSVFTIDQANDLITTVFSEATAVLRGNPKAFQILDAKRQQVQMTVVETNQEWQVLQLRVHMFAACAIINLMQLPEKLNPIIKPLMESVKKEENTAVQNFAALCIAKLLQQCISRTPCPNPKILKNLCSSVCVDSNITPSVSCPAPVINHTDNSKGTPIESNI</sequence>
<accession>A0A2G9RY48</accession>
<dbReference type="PANTHER" id="PTHR36498">
    <property type="entry name" value="TATA-BINDING PROTEIN-ASSOCIATED FACTOR 172"/>
    <property type="match status" value="1"/>
</dbReference>
<dbReference type="Pfam" id="PF12054">
    <property type="entry name" value="DUF3535"/>
    <property type="match status" value="1"/>
</dbReference>
<reference evidence="3" key="1">
    <citation type="journal article" date="2017" name="Nat. Commun.">
        <title>The North American bullfrog draft genome provides insight into hormonal regulation of long noncoding RNA.</title>
        <authorList>
            <person name="Hammond S.A."/>
            <person name="Warren R.L."/>
            <person name="Vandervalk B.P."/>
            <person name="Kucuk E."/>
            <person name="Khan H."/>
            <person name="Gibb E.A."/>
            <person name="Pandoh P."/>
            <person name="Kirk H."/>
            <person name="Zhao Y."/>
            <person name="Jones M."/>
            <person name="Mungall A.J."/>
            <person name="Coope R."/>
            <person name="Pleasance S."/>
            <person name="Moore R.A."/>
            <person name="Holt R.A."/>
            <person name="Round J.M."/>
            <person name="Ohora S."/>
            <person name="Walle B.V."/>
            <person name="Veldhoen N."/>
            <person name="Helbing C.C."/>
            <person name="Birol I."/>
        </authorList>
    </citation>
    <scope>NUCLEOTIDE SEQUENCE [LARGE SCALE GENOMIC DNA]</scope>
</reference>
<dbReference type="GO" id="GO:0016887">
    <property type="term" value="F:ATP hydrolysis activity"/>
    <property type="evidence" value="ECO:0007669"/>
    <property type="project" value="InterPro"/>
</dbReference>
<organism evidence="2 3">
    <name type="scientific">Aquarana catesbeiana</name>
    <name type="common">American bullfrog</name>
    <name type="synonym">Rana catesbeiana</name>
    <dbReference type="NCBI Taxonomy" id="8400"/>
    <lineage>
        <taxon>Eukaryota</taxon>
        <taxon>Metazoa</taxon>
        <taxon>Chordata</taxon>
        <taxon>Craniata</taxon>
        <taxon>Vertebrata</taxon>
        <taxon>Euteleostomi</taxon>
        <taxon>Amphibia</taxon>
        <taxon>Batrachia</taxon>
        <taxon>Anura</taxon>
        <taxon>Neobatrachia</taxon>
        <taxon>Ranoidea</taxon>
        <taxon>Ranidae</taxon>
        <taxon>Aquarana</taxon>
    </lineage>
</organism>
<evidence type="ECO:0000259" key="1">
    <source>
        <dbReference type="Pfam" id="PF12054"/>
    </source>
</evidence>
<dbReference type="SUPFAM" id="SSF48371">
    <property type="entry name" value="ARM repeat"/>
    <property type="match status" value="1"/>
</dbReference>
<dbReference type="Proteomes" id="UP000228934">
    <property type="component" value="Unassembled WGS sequence"/>
</dbReference>
<dbReference type="InterPro" id="IPR022707">
    <property type="entry name" value="Mot1_central_dom"/>
</dbReference>